<dbReference type="EMBL" id="JAEUGD010000004">
    <property type="protein sequence ID" value="MBL6445194.1"/>
    <property type="molecule type" value="Genomic_DNA"/>
</dbReference>
<gene>
    <name evidence="4" type="ORF">JMN32_02670</name>
</gene>
<keyword evidence="2" id="KW-0732">Signal</keyword>
<dbReference type="RefSeq" id="WP_202854734.1">
    <property type="nucleotide sequence ID" value="NZ_JAEUGD010000004.1"/>
</dbReference>
<evidence type="ECO:0000256" key="2">
    <source>
        <dbReference type="SAM" id="SignalP"/>
    </source>
</evidence>
<keyword evidence="5" id="KW-1185">Reference proteome</keyword>
<dbReference type="InterPro" id="IPR021255">
    <property type="entry name" value="DUF2807"/>
</dbReference>
<feature type="compositionally biased region" description="Polar residues" evidence="1">
    <location>
        <begin position="218"/>
        <end position="230"/>
    </location>
</feature>
<dbReference type="AlphaFoldDB" id="A0A937FTA8"/>
<evidence type="ECO:0000313" key="5">
    <source>
        <dbReference type="Proteomes" id="UP000614216"/>
    </source>
</evidence>
<name>A0A937FTA8_9BACT</name>
<dbReference type="Pfam" id="PF10988">
    <property type="entry name" value="DUF2807"/>
    <property type="match status" value="1"/>
</dbReference>
<dbReference type="Proteomes" id="UP000614216">
    <property type="component" value="Unassembled WGS sequence"/>
</dbReference>
<dbReference type="Gene3D" id="2.160.20.120">
    <property type="match status" value="1"/>
</dbReference>
<reference evidence="4" key="1">
    <citation type="submission" date="2021-01" db="EMBL/GenBank/DDBJ databases">
        <title>Fulvivirga kasyanovii gen. nov., sp nov., a novel member of the phylum Bacteroidetes isolated from seawater in a mussel farm.</title>
        <authorList>
            <person name="Zhao L.-H."/>
            <person name="Wang Z.-J."/>
        </authorList>
    </citation>
    <scope>NUCLEOTIDE SEQUENCE</scope>
    <source>
        <strain evidence="4">29W222</strain>
    </source>
</reference>
<protein>
    <submittedName>
        <fullName evidence="4">DUF2807 domain-containing protein</fullName>
    </submittedName>
</protein>
<proteinExistence type="predicted"/>
<sequence length="230" mass="24376">MNRLKLILSALLFFSFTLSGVIAQDTEVRNVGSFHEIRTGQAIDVYLKEGAKESVRLEVKGISLEDVLTDVSGGRLKIHLASGRHSHHVVKVYVTYVKLDHISASSASSVFSEGTIKGDRLEVNVSSAADVEVSINMNEVTVSVSSSGDLELKGRAKYLEISASSAGGVDAFDLESENVKVRASSAGGAKVVATKEIDARASSGGSIRYRGNPERSQTDSSSGGSVRKSN</sequence>
<evidence type="ECO:0000259" key="3">
    <source>
        <dbReference type="Pfam" id="PF10988"/>
    </source>
</evidence>
<evidence type="ECO:0000256" key="1">
    <source>
        <dbReference type="SAM" id="MobiDB-lite"/>
    </source>
</evidence>
<feature type="domain" description="Putative auto-transporter adhesin head GIN" evidence="3">
    <location>
        <begin position="34"/>
        <end position="213"/>
    </location>
</feature>
<feature type="signal peptide" evidence="2">
    <location>
        <begin position="1"/>
        <end position="23"/>
    </location>
</feature>
<comment type="caution">
    <text evidence="4">The sequence shown here is derived from an EMBL/GenBank/DDBJ whole genome shotgun (WGS) entry which is preliminary data.</text>
</comment>
<accession>A0A937FTA8</accession>
<feature type="region of interest" description="Disordered" evidence="1">
    <location>
        <begin position="202"/>
        <end position="230"/>
    </location>
</feature>
<feature type="chain" id="PRO_5036852575" evidence="2">
    <location>
        <begin position="24"/>
        <end position="230"/>
    </location>
</feature>
<evidence type="ECO:0000313" key="4">
    <source>
        <dbReference type="EMBL" id="MBL6445194.1"/>
    </source>
</evidence>
<organism evidence="4 5">
    <name type="scientific">Fulvivirga marina</name>
    <dbReference type="NCBI Taxonomy" id="2494733"/>
    <lineage>
        <taxon>Bacteria</taxon>
        <taxon>Pseudomonadati</taxon>
        <taxon>Bacteroidota</taxon>
        <taxon>Cytophagia</taxon>
        <taxon>Cytophagales</taxon>
        <taxon>Fulvivirgaceae</taxon>
        <taxon>Fulvivirga</taxon>
    </lineage>
</organism>